<dbReference type="Proteomes" id="UP000823629">
    <property type="component" value="Unassembled WGS sequence"/>
</dbReference>
<evidence type="ECO:0000313" key="9">
    <source>
        <dbReference type="EMBL" id="MBO8414257.1"/>
    </source>
</evidence>
<evidence type="ECO:0000256" key="5">
    <source>
        <dbReference type="ARBA" id="ARBA00022840"/>
    </source>
</evidence>
<dbReference type="GO" id="GO:0006281">
    <property type="term" value="P:DNA repair"/>
    <property type="evidence" value="ECO:0007669"/>
    <property type="project" value="UniProtKB-KW"/>
</dbReference>
<reference evidence="9" key="2">
    <citation type="journal article" date="2021" name="PeerJ">
        <title>Extensive microbial diversity within the chicken gut microbiome revealed by metagenomics and culture.</title>
        <authorList>
            <person name="Gilroy R."/>
            <person name="Ravi A."/>
            <person name="Getino M."/>
            <person name="Pursley I."/>
            <person name="Horton D.L."/>
            <person name="Alikhan N.F."/>
            <person name="Baker D."/>
            <person name="Gharbi K."/>
            <person name="Hall N."/>
            <person name="Watson M."/>
            <person name="Adriaenssens E.M."/>
            <person name="Foster-Nyarko E."/>
            <person name="Jarju S."/>
            <person name="Secka A."/>
            <person name="Antonio M."/>
            <person name="Oren A."/>
            <person name="Chaudhuri R.R."/>
            <person name="La Ragione R."/>
            <person name="Hildebrand F."/>
            <person name="Pallen M.J."/>
        </authorList>
    </citation>
    <scope>NUCLEOTIDE SEQUENCE</scope>
    <source>
        <strain evidence="9">1748</strain>
    </source>
</reference>
<evidence type="ECO:0000256" key="3">
    <source>
        <dbReference type="ARBA" id="ARBA00022801"/>
    </source>
</evidence>
<gene>
    <name evidence="9" type="ORF">IAC78_02090</name>
</gene>
<comment type="caution">
    <text evidence="9">The sequence shown here is derived from an EMBL/GenBank/DDBJ whole genome shotgun (WGS) entry which is preliminary data.</text>
</comment>
<evidence type="ECO:0000256" key="2">
    <source>
        <dbReference type="ARBA" id="ARBA00022763"/>
    </source>
</evidence>
<dbReference type="GO" id="GO:0016787">
    <property type="term" value="F:hydrolase activity"/>
    <property type="evidence" value="ECO:0007669"/>
    <property type="project" value="UniProtKB-KW"/>
</dbReference>
<dbReference type="GO" id="GO:0005524">
    <property type="term" value="F:ATP binding"/>
    <property type="evidence" value="ECO:0007669"/>
    <property type="project" value="UniProtKB-KW"/>
</dbReference>
<dbReference type="AlphaFoldDB" id="A0A9D9D875"/>
<evidence type="ECO:0000256" key="6">
    <source>
        <dbReference type="ARBA" id="ARBA00023125"/>
    </source>
</evidence>
<dbReference type="InterPro" id="IPR011604">
    <property type="entry name" value="PDDEXK-like_dom_sf"/>
</dbReference>
<dbReference type="Pfam" id="PF12705">
    <property type="entry name" value="PDDEXK_1"/>
    <property type="match status" value="1"/>
</dbReference>
<evidence type="ECO:0000256" key="1">
    <source>
        <dbReference type="ARBA" id="ARBA00022741"/>
    </source>
</evidence>
<reference evidence="9" key="1">
    <citation type="submission" date="2020-10" db="EMBL/GenBank/DDBJ databases">
        <authorList>
            <person name="Gilroy R."/>
        </authorList>
    </citation>
    <scope>NUCLEOTIDE SEQUENCE</scope>
    <source>
        <strain evidence="9">1748</strain>
    </source>
</reference>
<dbReference type="GO" id="GO:0004386">
    <property type="term" value="F:helicase activity"/>
    <property type="evidence" value="ECO:0007669"/>
    <property type="project" value="UniProtKB-KW"/>
</dbReference>
<keyword evidence="2" id="KW-0227">DNA damage</keyword>
<dbReference type="Gene3D" id="3.90.320.10">
    <property type="match status" value="1"/>
</dbReference>
<keyword evidence="4" id="KW-0347">Helicase</keyword>
<evidence type="ECO:0000313" key="10">
    <source>
        <dbReference type="Proteomes" id="UP000823629"/>
    </source>
</evidence>
<feature type="domain" description="PD-(D/E)XK endonuclease-like" evidence="8">
    <location>
        <begin position="419"/>
        <end position="710"/>
    </location>
</feature>
<accession>A0A9D9D875</accession>
<evidence type="ECO:0000256" key="7">
    <source>
        <dbReference type="ARBA" id="ARBA00023204"/>
    </source>
</evidence>
<keyword evidence="6" id="KW-0238">DNA-binding</keyword>
<proteinExistence type="predicted"/>
<organism evidence="9 10">
    <name type="scientific">Candidatus Scatoplasma merdavium</name>
    <dbReference type="NCBI Taxonomy" id="2840932"/>
    <lineage>
        <taxon>Bacteria</taxon>
        <taxon>Bacillati</taxon>
        <taxon>Bacillota</taxon>
        <taxon>Bacilli</taxon>
        <taxon>Bacillales</taxon>
        <taxon>Candidatus Scatoplasma</taxon>
    </lineage>
</organism>
<keyword evidence="5" id="KW-0067">ATP-binding</keyword>
<dbReference type="EMBL" id="JADING010000059">
    <property type="protein sequence ID" value="MBO8414257.1"/>
    <property type="molecule type" value="Genomic_DNA"/>
</dbReference>
<evidence type="ECO:0000259" key="8">
    <source>
        <dbReference type="Pfam" id="PF12705"/>
    </source>
</evidence>
<evidence type="ECO:0000256" key="4">
    <source>
        <dbReference type="ARBA" id="ARBA00022806"/>
    </source>
</evidence>
<keyword evidence="1" id="KW-0547">Nucleotide-binding</keyword>
<keyword evidence="7" id="KW-0234">DNA repair</keyword>
<keyword evidence="3" id="KW-0378">Hydrolase</keyword>
<name>A0A9D9D875_9BACL</name>
<sequence>MSIEDIQEKFCPELKSGALYYIYKNCNDNYDYAKTLYEALKFLKPNEIKDNSKIKKLNELEGKLRQEGLLLYNEAYINYLRSLDIVNNYYSDELIASLLKPFKLRYASNPDSFDAVLKVKVYPNELDEINEVSVQIADLLASKKAKSYEICMVIPQYLREMCDNFFKNLSIPLVFDNNLISLQKEYLDSLEIIKTDPEQALNNFLESSSDISVHLYNILSSVLEENKDDKRFIYLRFVDKVKSFSYLDNNSIGLRVVTNIEEAARFKYVFVLNFDDSYPSKRKDDEYLSDAEKIISSYSYPSYLCNEKTKEELNILLHSVKNLYLFRINDSLMQKDKILVSELEEEGKITPEEGEYYNCRYSKSNDFVYFAYEEEVEKNYGNNSSRYLETKESYFSEGFEAVRAKNTDILISSAPNKKISFSSISDYLNCPFAYFCKRILNINKFDNTLSLMIGNVVHKIVECQITSEESGGSISPTDLSFSKVLKLLDIDESGLSKKDIFYLHKAYLRGFEVVSILKKFFKVGHYTKIYSEKQFDYSFYSSKVEGRVDLLLINRDENEYSILDLKTGSKNFDLNKIAYGLDVQLLLYSLAFKETLEQEGYRQGDVFYAEVYKDKSLYSYSDVSEFHGLSAFGINGDKDRLTNEDSNEDLIVTYKKLLDYQLLINIMKKSFEDGIEKLKEKNFSVLKKRLKTSNSKLLSNCEYCQFKECCFVDNSDKDQNLYLEAFDKNSEETE</sequence>
<dbReference type="GO" id="GO:0003677">
    <property type="term" value="F:DNA binding"/>
    <property type="evidence" value="ECO:0007669"/>
    <property type="project" value="UniProtKB-KW"/>
</dbReference>
<protein>
    <submittedName>
        <fullName evidence="9">PD-(D/E)XK nuclease family protein</fullName>
    </submittedName>
</protein>
<dbReference type="InterPro" id="IPR038726">
    <property type="entry name" value="PDDEXK_AddAB-type"/>
</dbReference>